<gene>
    <name evidence="2" type="ORF">Plil01_001000500</name>
</gene>
<evidence type="ECO:0000313" key="2">
    <source>
        <dbReference type="EMBL" id="GMF24424.1"/>
    </source>
</evidence>
<proteinExistence type="predicted"/>
<evidence type="ECO:0000256" key="1">
    <source>
        <dbReference type="SAM" id="MobiDB-lite"/>
    </source>
</evidence>
<name>A0A9W6WZS3_9STRA</name>
<sequence>MDTKASGSHSKGFGAHHFLNRGVQPLIDGDVKRWIETTYYLHGVGAAGLHGDAAVQRQAAGQVRTRPQDLRPQLDGSQDPHVGLRLCRDKASAGRRSAVTMQEVVDEAEDVGTNSPYERHSSAKQIEDDTTDYGTLAIQRDPLLSRGFIVYTVAYLNTAENSTAA</sequence>
<comment type="caution">
    <text evidence="2">The sequence shown here is derived from an EMBL/GenBank/DDBJ whole genome shotgun (WGS) entry which is preliminary data.</text>
</comment>
<dbReference type="OrthoDB" id="116328at2759"/>
<organism evidence="2 3">
    <name type="scientific">Phytophthora lilii</name>
    <dbReference type="NCBI Taxonomy" id="2077276"/>
    <lineage>
        <taxon>Eukaryota</taxon>
        <taxon>Sar</taxon>
        <taxon>Stramenopiles</taxon>
        <taxon>Oomycota</taxon>
        <taxon>Peronosporomycetes</taxon>
        <taxon>Peronosporales</taxon>
        <taxon>Peronosporaceae</taxon>
        <taxon>Phytophthora</taxon>
    </lineage>
</organism>
<dbReference type="Proteomes" id="UP001165083">
    <property type="component" value="Unassembled WGS sequence"/>
</dbReference>
<feature type="region of interest" description="Disordered" evidence="1">
    <location>
        <begin position="63"/>
        <end position="82"/>
    </location>
</feature>
<dbReference type="EMBL" id="BSXW01000515">
    <property type="protein sequence ID" value="GMF24424.1"/>
    <property type="molecule type" value="Genomic_DNA"/>
</dbReference>
<reference evidence="2" key="1">
    <citation type="submission" date="2023-04" db="EMBL/GenBank/DDBJ databases">
        <title>Phytophthora lilii NBRC 32176.</title>
        <authorList>
            <person name="Ichikawa N."/>
            <person name="Sato H."/>
            <person name="Tonouchi N."/>
        </authorList>
    </citation>
    <scope>NUCLEOTIDE SEQUENCE</scope>
    <source>
        <strain evidence="2">NBRC 32176</strain>
    </source>
</reference>
<accession>A0A9W6WZS3</accession>
<keyword evidence="3" id="KW-1185">Reference proteome</keyword>
<evidence type="ECO:0000313" key="3">
    <source>
        <dbReference type="Proteomes" id="UP001165083"/>
    </source>
</evidence>
<protein>
    <submittedName>
        <fullName evidence="2">Unnamed protein product</fullName>
    </submittedName>
</protein>
<dbReference type="AlphaFoldDB" id="A0A9W6WZS3"/>